<organism evidence="15 16">
    <name type="scientific">Hoylesella timonensis S9-PR14</name>
    <dbReference type="NCBI Taxonomy" id="1401062"/>
    <lineage>
        <taxon>Bacteria</taxon>
        <taxon>Pseudomonadati</taxon>
        <taxon>Bacteroidota</taxon>
        <taxon>Bacteroidia</taxon>
        <taxon>Bacteroidales</taxon>
        <taxon>Prevotellaceae</taxon>
        <taxon>Hoylesella</taxon>
    </lineage>
</organism>
<name>A0A098YV12_9BACT</name>
<dbReference type="RefSeq" id="WP_036925508.1">
    <property type="nucleotide sequence ID" value="NZ_JRPQ01000002.1"/>
</dbReference>
<dbReference type="InterPro" id="IPR000846">
    <property type="entry name" value="DapB_N"/>
</dbReference>
<reference evidence="15 16" key="1">
    <citation type="submission" date="2014-07" db="EMBL/GenBank/DDBJ databases">
        <authorList>
            <person name="McCorrison J."/>
            <person name="Sanka R."/>
            <person name="Torralba M."/>
            <person name="Gillis M."/>
            <person name="Haft D.H."/>
            <person name="Methe B."/>
            <person name="Sutton G."/>
            <person name="Nelson K.E."/>
        </authorList>
    </citation>
    <scope>NUCLEOTIDE SEQUENCE [LARGE SCALE GENOMIC DNA]</scope>
    <source>
        <strain evidence="15 16">S9-PR14</strain>
    </source>
</reference>
<dbReference type="OrthoDB" id="9790352at2"/>
<dbReference type="InterPro" id="IPR023940">
    <property type="entry name" value="DHDPR_bac"/>
</dbReference>
<comment type="caution">
    <text evidence="15">The sequence shown here is derived from an EMBL/GenBank/DDBJ whole genome shotgun (WGS) entry which is preliminary data.</text>
</comment>
<sequence length="251" mass="27694">MKIALIGYGKMGKMIEQIAKDRGHEIVCVIDLNNQEDFDSQEFISADVAIEFTTPTAAYGNYLRAFAHHVKVVSGSTGWMKEHGEDVKRMCSEEGQTLFWASNFSIGVAIFSAVNRYLAKIMNQYPQYEVRMEETHHVHKLDAPSGTAITLAEEIVDEMDRIHGWKKGVLHAADGSVSGNSSMVADQISIDSVRRGEVPGIHTVTYDSEADQITISHSAHNRKGFALGAVLAAEYTAQHTGLLTTSDLFKF</sequence>
<evidence type="ECO:0000256" key="6">
    <source>
        <dbReference type="ARBA" id="ARBA00023027"/>
    </source>
</evidence>
<evidence type="ECO:0000256" key="7">
    <source>
        <dbReference type="ARBA" id="ARBA00023154"/>
    </source>
</evidence>
<feature type="domain" description="Dihydrodipicolinate reductase N-terminal" evidence="13">
    <location>
        <begin position="1"/>
        <end position="104"/>
    </location>
</feature>
<keyword evidence="4" id="KW-0220">Diaminopimelate biosynthesis</keyword>
<evidence type="ECO:0000256" key="12">
    <source>
        <dbReference type="NCBIfam" id="TIGR00036"/>
    </source>
</evidence>
<dbReference type="PANTHER" id="PTHR20836">
    <property type="entry name" value="DIHYDRODIPICOLINATE REDUCTASE"/>
    <property type="match status" value="1"/>
</dbReference>
<dbReference type="GO" id="GO:0008839">
    <property type="term" value="F:4-hydroxy-tetrahydrodipicolinate reductase"/>
    <property type="evidence" value="ECO:0007669"/>
    <property type="project" value="UniProtKB-UniRule"/>
</dbReference>
<protein>
    <recommendedName>
        <fullName evidence="9 12">4-hydroxy-tetrahydrodipicolinate reductase</fullName>
        <ecNumber evidence="9 12">1.17.1.8</ecNumber>
    </recommendedName>
</protein>
<keyword evidence="5" id="KW-0560">Oxidoreductase</keyword>
<comment type="catalytic activity">
    <reaction evidence="11">
        <text>(S)-2,3,4,5-tetrahydrodipicolinate + NAD(+) + H2O = (2S,4S)-4-hydroxy-2,3,4,5-tetrahydrodipicolinate + NADH + H(+)</text>
        <dbReference type="Rhea" id="RHEA:35323"/>
        <dbReference type="ChEBI" id="CHEBI:15377"/>
        <dbReference type="ChEBI" id="CHEBI:15378"/>
        <dbReference type="ChEBI" id="CHEBI:16845"/>
        <dbReference type="ChEBI" id="CHEBI:57540"/>
        <dbReference type="ChEBI" id="CHEBI:57945"/>
        <dbReference type="ChEBI" id="CHEBI:67139"/>
        <dbReference type="EC" id="1.17.1.8"/>
    </reaction>
</comment>
<evidence type="ECO:0000256" key="8">
    <source>
        <dbReference type="ARBA" id="ARBA00037922"/>
    </source>
</evidence>
<dbReference type="GO" id="GO:0009089">
    <property type="term" value="P:lysine biosynthetic process via diaminopimelate"/>
    <property type="evidence" value="ECO:0007669"/>
    <property type="project" value="UniProtKB-UniRule"/>
</dbReference>
<evidence type="ECO:0000256" key="11">
    <source>
        <dbReference type="ARBA" id="ARBA00049396"/>
    </source>
</evidence>
<keyword evidence="3" id="KW-0521">NADP</keyword>
<gene>
    <name evidence="15" type="ORF">HMPREF9304_00250</name>
</gene>
<dbReference type="PIRSF" id="PIRSF000161">
    <property type="entry name" value="DHPR"/>
    <property type="match status" value="1"/>
</dbReference>
<evidence type="ECO:0000256" key="9">
    <source>
        <dbReference type="ARBA" id="ARBA00038983"/>
    </source>
</evidence>
<dbReference type="Pfam" id="PF05173">
    <property type="entry name" value="DapB_C"/>
    <property type="match status" value="1"/>
</dbReference>
<evidence type="ECO:0000256" key="1">
    <source>
        <dbReference type="ARBA" id="ARBA00006642"/>
    </source>
</evidence>
<dbReference type="GO" id="GO:0005829">
    <property type="term" value="C:cytosol"/>
    <property type="evidence" value="ECO:0007669"/>
    <property type="project" value="TreeGrafter"/>
</dbReference>
<dbReference type="Gene3D" id="3.30.360.10">
    <property type="entry name" value="Dihydrodipicolinate Reductase, domain 2"/>
    <property type="match status" value="1"/>
</dbReference>
<evidence type="ECO:0000256" key="4">
    <source>
        <dbReference type="ARBA" id="ARBA00022915"/>
    </source>
</evidence>
<keyword evidence="7" id="KW-0457">Lysine biosynthesis</keyword>
<comment type="similarity">
    <text evidence="1">Belongs to the DapB family.</text>
</comment>
<evidence type="ECO:0000259" key="14">
    <source>
        <dbReference type="Pfam" id="PF05173"/>
    </source>
</evidence>
<dbReference type="SUPFAM" id="SSF55347">
    <property type="entry name" value="Glyceraldehyde-3-phosphate dehydrogenase-like, C-terminal domain"/>
    <property type="match status" value="1"/>
</dbReference>
<dbReference type="Proteomes" id="UP000029723">
    <property type="component" value="Unassembled WGS sequence"/>
</dbReference>
<dbReference type="EMBL" id="JRPQ01000002">
    <property type="protein sequence ID" value="KGI23172.1"/>
    <property type="molecule type" value="Genomic_DNA"/>
</dbReference>
<dbReference type="PANTHER" id="PTHR20836:SF0">
    <property type="entry name" value="4-HYDROXY-TETRAHYDRODIPICOLINATE REDUCTASE 1, CHLOROPLASTIC-RELATED"/>
    <property type="match status" value="1"/>
</dbReference>
<dbReference type="SUPFAM" id="SSF51735">
    <property type="entry name" value="NAD(P)-binding Rossmann-fold domains"/>
    <property type="match status" value="1"/>
</dbReference>
<evidence type="ECO:0000256" key="10">
    <source>
        <dbReference type="ARBA" id="ARBA00049080"/>
    </source>
</evidence>
<dbReference type="InterPro" id="IPR036291">
    <property type="entry name" value="NAD(P)-bd_dom_sf"/>
</dbReference>
<evidence type="ECO:0000313" key="15">
    <source>
        <dbReference type="EMBL" id="KGI23172.1"/>
    </source>
</evidence>
<dbReference type="EC" id="1.17.1.8" evidence="9 12"/>
<feature type="domain" description="Dihydrodipicolinate reductase C-terminal" evidence="14">
    <location>
        <begin position="107"/>
        <end position="248"/>
    </location>
</feature>
<proteinExistence type="inferred from homology"/>
<comment type="pathway">
    <text evidence="8">Amino-acid biosynthesis; L-lysine biosynthesis via DAP pathway; (S)-tetrahydrodipicolinate from L-aspartate: step 4/4.</text>
</comment>
<dbReference type="InterPro" id="IPR022663">
    <property type="entry name" value="DapB_C"/>
</dbReference>
<dbReference type="NCBIfam" id="TIGR00036">
    <property type="entry name" value="dapB"/>
    <property type="match status" value="1"/>
</dbReference>
<dbReference type="CDD" id="cd02274">
    <property type="entry name" value="DHDPR_N"/>
    <property type="match status" value="1"/>
</dbReference>
<evidence type="ECO:0000256" key="5">
    <source>
        <dbReference type="ARBA" id="ARBA00023002"/>
    </source>
</evidence>
<dbReference type="Pfam" id="PF01113">
    <property type="entry name" value="DapB_N"/>
    <property type="match status" value="1"/>
</dbReference>
<dbReference type="Gene3D" id="3.40.50.720">
    <property type="entry name" value="NAD(P)-binding Rossmann-like Domain"/>
    <property type="match status" value="1"/>
</dbReference>
<accession>A0A098YV12</accession>
<evidence type="ECO:0000313" key="16">
    <source>
        <dbReference type="Proteomes" id="UP000029723"/>
    </source>
</evidence>
<evidence type="ECO:0000259" key="13">
    <source>
        <dbReference type="Pfam" id="PF01113"/>
    </source>
</evidence>
<comment type="catalytic activity">
    <reaction evidence="10">
        <text>(S)-2,3,4,5-tetrahydrodipicolinate + NADP(+) + H2O = (2S,4S)-4-hydroxy-2,3,4,5-tetrahydrodipicolinate + NADPH + H(+)</text>
        <dbReference type="Rhea" id="RHEA:35331"/>
        <dbReference type="ChEBI" id="CHEBI:15377"/>
        <dbReference type="ChEBI" id="CHEBI:15378"/>
        <dbReference type="ChEBI" id="CHEBI:16845"/>
        <dbReference type="ChEBI" id="CHEBI:57783"/>
        <dbReference type="ChEBI" id="CHEBI:58349"/>
        <dbReference type="ChEBI" id="CHEBI:67139"/>
        <dbReference type="EC" id="1.17.1.8"/>
    </reaction>
</comment>
<dbReference type="GO" id="GO:0019877">
    <property type="term" value="P:diaminopimelate biosynthetic process"/>
    <property type="evidence" value="ECO:0007669"/>
    <property type="project" value="UniProtKB-KW"/>
</dbReference>
<keyword evidence="2" id="KW-0028">Amino-acid biosynthesis</keyword>
<dbReference type="AlphaFoldDB" id="A0A098YV12"/>
<evidence type="ECO:0000256" key="3">
    <source>
        <dbReference type="ARBA" id="ARBA00022857"/>
    </source>
</evidence>
<keyword evidence="6" id="KW-0520">NAD</keyword>
<evidence type="ECO:0000256" key="2">
    <source>
        <dbReference type="ARBA" id="ARBA00022605"/>
    </source>
</evidence>